<dbReference type="RefSeq" id="WP_040755848.1">
    <property type="nucleotide sequence ID" value="NZ_CP091512.1"/>
</dbReference>
<evidence type="ECO:0000313" key="2">
    <source>
        <dbReference type="EMBL" id="UOO93119.1"/>
    </source>
</evidence>
<proteinExistence type="predicted"/>
<accession>A0ABY4ECK3</accession>
<protein>
    <submittedName>
        <fullName evidence="2">DUF1543 domain-containing protein</fullName>
    </submittedName>
</protein>
<dbReference type="EMBL" id="CP091512">
    <property type="protein sequence ID" value="UOO93119.1"/>
    <property type="molecule type" value="Genomic_DNA"/>
</dbReference>
<gene>
    <name evidence="2" type="ORF">LVJ81_03555</name>
</gene>
<dbReference type="Pfam" id="PF07566">
    <property type="entry name" value="DUF1543"/>
    <property type="match status" value="1"/>
</dbReference>
<organism evidence="2 3">
    <name type="scientific">Vitreoscilla stercoraria</name>
    <dbReference type="NCBI Taxonomy" id="61"/>
    <lineage>
        <taxon>Bacteria</taxon>
        <taxon>Pseudomonadati</taxon>
        <taxon>Pseudomonadota</taxon>
        <taxon>Betaproteobacteria</taxon>
        <taxon>Neisseriales</taxon>
        <taxon>Neisseriaceae</taxon>
        <taxon>Vitreoscilla</taxon>
    </lineage>
</organism>
<dbReference type="Gene3D" id="3.10.20.10">
    <property type="match status" value="2"/>
</dbReference>
<reference evidence="2" key="2">
    <citation type="journal article" date="2022" name="Res Sq">
        <title>Evolution of multicellular longitudinally dividing oral cavity symbionts (Neisseriaceae).</title>
        <authorList>
            <person name="Nyongesa S."/>
            <person name="Weber P."/>
            <person name="Bernet E."/>
            <person name="Pullido F."/>
            <person name="Nieckarz M."/>
            <person name="Delaby M."/>
            <person name="Nieves C."/>
            <person name="Viehboeck T."/>
            <person name="Krause N."/>
            <person name="Rivera-Millot A."/>
            <person name="Nakamura A."/>
            <person name="Vischer N."/>
            <person name="VanNieuwenhze M."/>
            <person name="Brun Y."/>
            <person name="Cava F."/>
            <person name="Bulgheresi S."/>
            <person name="Veyrier F."/>
        </authorList>
    </citation>
    <scope>NUCLEOTIDE SEQUENCE</scope>
    <source>
        <strain evidence="2">SAG 1488-6</strain>
    </source>
</reference>
<dbReference type="Proteomes" id="UP000832034">
    <property type="component" value="Chromosome"/>
</dbReference>
<name>A0ABY4ECK3_VITST</name>
<reference evidence="2" key="1">
    <citation type="submission" date="2021-12" db="EMBL/GenBank/DDBJ databases">
        <authorList>
            <person name="Veyrier F.J."/>
        </authorList>
    </citation>
    <scope>NUCLEOTIDE SEQUENCE</scope>
    <source>
        <strain evidence="2">SAG 1488-6</strain>
    </source>
</reference>
<sequence>MSNKLFMVLLGATVTGRLIEQHDVLFAIADDLTQLIPTFKNAWPNASVHVDAWREVSSVQGHRIHLSDVPSDNDLKLYFFNLGGYVQGDMEEHHHKALVVANNQAQATQYIKQSEFYRNRGYQGAESHIDDKFAVDIDDVHVVNDLIAGNSLYLHISQEADLQADDVWQVGYLSLSKLAKRKPSIEA</sequence>
<feature type="domain" description="DUF1543" evidence="1">
    <location>
        <begin position="18"/>
        <end position="66"/>
    </location>
</feature>
<evidence type="ECO:0000313" key="3">
    <source>
        <dbReference type="Proteomes" id="UP000832034"/>
    </source>
</evidence>
<dbReference type="InterPro" id="IPR011440">
    <property type="entry name" value="DUF1543"/>
</dbReference>
<keyword evidence="3" id="KW-1185">Reference proteome</keyword>
<evidence type="ECO:0000259" key="1">
    <source>
        <dbReference type="Pfam" id="PF07566"/>
    </source>
</evidence>